<dbReference type="InterPro" id="IPR051941">
    <property type="entry name" value="BG_Antigen-Binding_Lectin"/>
</dbReference>
<keyword evidence="2" id="KW-1185">Reference proteome</keyword>
<evidence type="ECO:0008006" key="3">
    <source>
        <dbReference type="Google" id="ProtNLM"/>
    </source>
</evidence>
<sequence>MSLSGDSADHRRLVTFVFEWLPLSFAEKDKKAKLDAKQAFDAAQHWLTKCLAGWRLKLYTIGTEVLNAGKCPKTAARAMLIFAEACILLDAICATLPLVLKTRPVPRQSPQSSTFDILGPERAVDGRDDAWYRGYSCSHTELEQSPWWEVDLGDFFRIAKVRITDRNEDLGDRVNPFNISVDGVVCSSNTHIRPG</sequence>
<gene>
    <name evidence="1" type="ORF">SNAT2548_LOCUS31220</name>
</gene>
<dbReference type="Pfam" id="PF22633">
    <property type="entry name" value="F5_F8_type_C_2"/>
    <property type="match status" value="1"/>
</dbReference>
<evidence type="ECO:0000313" key="2">
    <source>
        <dbReference type="Proteomes" id="UP000604046"/>
    </source>
</evidence>
<organism evidence="1 2">
    <name type="scientific">Symbiodinium natans</name>
    <dbReference type="NCBI Taxonomy" id="878477"/>
    <lineage>
        <taxon>Eukaryota</taxon>
        <taxon>Sar</taxon>
        <taxon>Alveolata</taxon>
        <taxon>Dinophyceae</taxon>
        <taxon>Suessiales</taxon>
        <taxon>Symbiodiniaceae</taxon>
        <taxon>Symbiodinium</taxon>
    </lineage>
</organism>
<evidence type="ECO:0000313" key="1">
    <source>
        <dbReference type="EMBL" id="CAE7555614.1"/>
    </source>
</evidence>
<dbReference type="Proteomes" id="UP000604046">
    <property type="component" value="Unassembled WGS sequence"/>
</dbReference>
<name>A0A812U3F8_9DINO</name>
<dbReference type="OrthoDB" id="547680at2759"/>
<protein>
    <recommendedName>
        <fullName evidence="3">Fucolectin tachylectin-4 pentraxin-1 domain-containing protein</fullName>
    </recommendedName>
</protein>
<dbReference type="SUPFAM" id="SSF49785">
    <property type="entry name" value="Galactose-binding domain-like"/>
    <property type="match status" value="1"/>
</dbReference>
<dbReference type="PANTHER" id="PTHR45713:SF6">
    <property type="entry name" value="F5_8 TYPE C DOMAIN-CONTAINING PROTEIN"/>
    <property type="match status" value="1"/>
</dbReference>
<dbReference type="InterPro" id="IPR008979">
    <property type="entry name" value="Galactose-bd-like_sf"/>
</dbReference>
<comment type="caution">
    <text evidence="1">The sequence shown here is derived from an EMBL/GenBank/DDBJ whole genome shotgun (WGS) entry which is preliminary data.</text>
</comment>
<dbReference type="EMBL" id="CAJNDS010002646">
    <property type="protein sequence ID" value="CAE7555614.1"/>
    <property type="molecule type" value="Genomic_DNA"/>
</dbReference>
<dbReference type="AlphaFoldDB" id="A0A812U3F8"/>
<dbReference type="PANTHER" id="PTHR45713">
    <property type="entry name" value="FTP DOMAIN-CONTAINING PROTEIN"/>
    <property type="match status" value="1"/>
</dbReference>
<accession>A0A812U3F8</accession>
<dbReference type="Gene3D" id="2.60.120.260">
    <property type="entry name" value="Galactose-binding domain-like"/>
    <property type="match status" value="1"/>
</dbReference>
<proteinExistence type="predicted"/>
<reference evidence="1" key="1">
    <citation type="submission" date="2021-02" db="EMBL/GenBank/DDBJ databases">
        <authorList>
            <person name="Dougan E. K."/>
            <person name="Rhodes N."/>
            <person name="Thang M."/>
            <person name="Chan C."/>
        </authorList>
    </citation>
    <scope>NUCLEOTIDE SEQUENCE</scope>
</reference>